<dbReference type="EMBL" id="QXFY01004748">
    <property type="protein sequence ID" value="KAE9275599.1"/>
    <property type="molecule type" value="Genomic_DNA"/>
</dbReference>
<dbReference type="Proteomes" id="UP000486351">
    <property type="component" value="Unassembled WGS sequence"/>
</dbReference>
<name>A0A6G0Q8U6_9STRA</name>
<feature type="region of interest" description="Disordered" evidence="1">
    <location>
        <begin position="54"/>
        <end position="73"/>
    </location>
</feature>
<organism evidence="2 3">
    <name type="scientific">Phytophthora fragariae</name>
    <dbReference type="NCBI Taxonomy" id="53985"/>
    <lineage>
        <taxon>Eukaryota</taxon>
        <taxon>Sar</taxon>
        <taxon>Stramenopiles</taxon>
        <taxon>Oomycota</taxon>
        <taxon>Peronosporomycetes</taxon>
        <taxon>Peronosporales</taxon>
        <taxon>Peronosporaceae</taxon>
        <taxon>Phytophthora</taxon>
    </lineage>
</organism>
<accession>A0A6G0Q8U6</accession>
<comment type="caution">
    <text evidence="2">The sequence shown here is derived from an EMBL/GenBank/DDBJ whole genome shotgun (WGS) entry which is preliminary data.</text>
</comment>
<gene>
    <name evidence="2" type="ORF">PF008_g29315</name>
</gene>
<evidence type="ECO:0000313" key="2">
    <source>
        <dbReference type="EMBL" id="KAE9275599.1"/>
    </source>
</evidence>
<feature type="compositionally biased region" description="Polar residues" evidence="1">
    <location>
        <begin position="55"/>
        <end position="65"/>
    </location>
</feature>
<sequence length="73" mass="8703">MSRAQEKLLQQRLRLSKQRQQQAVFEAETEQWRTARDGESRVKYWWSFDAEDDATTQGTTSSSMTCDPYEMYE</sequence>
<protein>
    <submittedName>
        <fullName evidence="2">Uncharacterized protein</fullName>
    </submittedName>
</protein>
<dbReference type="AlphaFoldDB" id="A0A6G0Q8U6"/>
<evidence type="ECO:0000256" key="1">
    <source>
        <dbReference type="SAM" id="MobiDB-lite"/>
    </source>
</evidence>
<reference evidence="2 3" key="1">
    <citation type="submission" date="2018-09" db="EMBL/GenBank/DDBJ databases">
        <title>Genomic investigation of the strawberry pathogen Phytophthora fragariae indicates pathogenicity is determined by transcriptional variation in three key races.</title>
        <authorList>
            <person name="Adams T.M."/>
            <person name="Armitage A.D."/>
            <person name="Sobczyk M.K."/>
            <person name="Bates H.J."/>
            <person name="Dunwell J.M."/>
            <person name="Nellist C.F."/>
            <person name="Harrison R.J."/>
        </authorList>
    </citation>
    <scope>NUCLEOTIDE SEQUENCE [LARGE SCALE GENOMIC DNA]</scope>
    <source>
        <strain evidence="2 3">NOV-77</strain>
    </source>
</reference>
<evidence type="ECO:0000313" key="3">
    <source>
        <dbReference type="Proteomes" id="UP000486351"/>
    </source>
</evidence>
<proteinExistence type="predicted"/>